<dbReference type="RefSeq" id="XP_004368136.1">
    <property type="nucleotide sequence ID" value="XM_004368079.1"/>
</dbReference>
<dbReference type="EMBL" id="KB007805">
    <property type="protein sequence ID" value="ELR25381.1"/>
    <property type="molecule type" value="Genomic_DNA"/>
</dbReference>
<accession>L8HLT2</accession>
<name>L8HLT2_ACACF</name>
<dbReference type="AlphaFoldDB" id="L8HLT2"/>
<proteinExistence type="predicted"/>
<protein>
    <submittedName>
        <fullName evidence="1">Uncharacterized protein</fullName>
    </submittedName>
</protein>
<evidence type="ECO:0000313" key="2">
    <source>
        <dbReference type="Proteomes" id="UP000011083"/>
    </source>
</evidence>
<keyword evidence="2" id="KW-1185">Reference proteome</keyword>
<evidence type="ECO:0000313" key="1">
    <source>
        <dbReference type="EMBL" id="ELR25381.1"/>
    </source>
</evidence>
<reference evidence="1 2" key="1">
    <citation type="journal article" date="2013" name="Genome Biol.">
        <title>Genome of Acanthamoeba castellanii highlights extensive lateral gene transfer and early evolution of tyrosine kinase signaling.</title>
        <authorList>
            <person name="Clarke M."/>
            <person name="Lohan A.J."/>
            <person name="Liu B."/>
            <person name="Lagkouvardos I."/>
            <person name="Roy S."/>
            <person name="Zafar N."/>
            <person name="Bertelli C."/>
            <person name="Schilde C."/>
            <person name="Kianianmomeni A."/>
            <person name="Burglin T.R."/>
            <person name="Frech C."/>
            <person name="Turcotte B."/>
            <person name="Kopec K.O."/>
            <person name="Synnott J.M."/>
            <person name="Choo C."/>
            <person name="Paponov I."/>
            <person name="Finkler A."/>
            <person name="Soon Heng Tan C."/>
            <person name="Hutchins A.P."/>
            <person name="Weinmeier T."/>
            <person name="Rattei T."/>
            <person name="Chu J.S."/>
            <person name="Gimenez G."/>
            <person name="Irimia M."/>
            <person name="Rigden D.J."/>
            <person name="Fitzpatrick D.A."/>
            <person name="Lorenzo-Morales J."/>
            <person name="Bateman A."/>
            <person name="Chiu C.H."/>
            <person name="Tang P."/>
            <person name="Hegemann P."/>
            <person name="Fromm H."/>
            <person name="Raoult D."/>
            <person name="Greub G."/>
            <person name="Miranda-Saavedra D."/>
            <person name="Chen N."/>
            <person name="Nash P."/>
            <person name="Ginger M.L."/>
            <person name="Horn M."/>
            <person name="Schaap P."/>
            <person name="Caler L."/>
            <person name="Loftus B."/>
        </authorList>
    </citation>
    <scope>NUCLEOTIDE SEQUENCE [LARGE SCALE GENOMIC DNA]</scope>
    <source>
        <strain evidence="1 2">Neff</strain>
    </source>
</reference>
<dbReference type="Proteomes" id="UP000011083">
    <property type="component" value="Unassembled WGS sequence"/>
</dbReference>
<sequence>MKAEVRCQSLYYSYGPDQTPAGQPRVNQVYTFRAQKKPKNAIDPQRERGEKGALDYVVTSIIPFLVNYFGKYYNRKDAAIRHKVVVADYMVDGLSSTPRD</sequence>
<dbReference type="KEGG" id="acan:ACA1_292310"/>
<dbReference type="VEuPathDB" id="AmoebaDB:ACA1_292310"/>
<dbReference type="GeneID" id="14926433"/>
<organism evidence="1 2">
    <name type="scientific">Acanthamoeba castellanii (strain ATCC 30010 / Neff)</name>
    <dbReference type="NCBI Taxonomy" id="1257118"/>
    <lineage>
        <taxon>Eukaryota</taxon>
        <taxon>Amoebozoa</taxon>
        <taxon>Discosea</taxon>
        <taxon>Longamoebia</taxon>
        <taxon>Centramoebida</taxon>
        <taxon>Acanthamoebidae</taxon>
        <taxon>Acanthamoeba</taxon>
    </lineage>
</organism>
<gene>
    <name evidence="1" type="ORF">ACA1_292310</name>
</gene>